<feature type="compositionally biased region" description="Low complexity" evidence="1">
    <location>
        <begin position="110"/>
        <end position="122"/>
    </location>
</feature>
<evidence type="ECO:0000256" key="1">
    <source>
        <dbReference type="SAM" id="MobiDB-lite"/>
    </source>
</evidence>
<name>A0ABQ7FKT2_9ACTN</name>
<feature type="region of interest" description="Disordered" evidence="1">
    <location>
        <begin position="94"/>
        <end position="122"/>
    </location>
</feature>
<organism evidence="2 3">
    <name type="scientific">Streptomyces lycii</name>
    <dbReference type="NCBI Taxonomy" id="2654337"/>
    <lineage>
        <taxon>Bacteria</taxon>
        <taxon>Bacillati</taxon>
        <taxon>Actinomycetota</taxon>
        <taxon>Actinomycetes</taxon>
        <taxon>Kitasatosporales</taxon>
        <taxon>Streptomycetaceae</taxon>
        <taxon>Streptomyces</taxon>
    </lineage>
</organism>
<feature type="non-terminal residue" evidence="2">
    <location>
        <position position="1"/>
    </location>
</feature>
<evidence type="ECO:0000313" key="2">
    <source>
        <dbReference type="EMBL" id="KAF4409285.1"/>
    </source>
</evidence>
<protein>
    <submittedName>
        <fullName evidence="2">DUF2690 domain-containing protein</fullName>
    </submittedName>
</protein>
<feature type="region of interest" description="Disordered" evidence="1">
    <location>
        <begin position="11"/>
        <end position="37"/>
    </location>
</feature>
<keyword evidence="3" id="KW-1185">Reference proteome</keyword>
<reference evidence="2 3" key="1">
    <citation type="submission" date="2019-10" db="EMBL/GenBank/DDBJ databases">
        <title>Streptomyces tenebrisbrunneis sp.nov., an endogenous actinomycete isolated from of Lycium ruthenicum.</title>
        <authorList>
            <person name="Ma L."/>
        </authorList>
    </citation>
    <scope>NUCLEOTIDE SEQUENCE [LARGE SCALE GENOMIC DNA]</scope>
    <source>
        <strain evidence="2 3">TRM 66187</strain>
    </source>
</reference>
<sequence length="172" mass="16532">LVAAAAVILSGAGSGGEKPGKSAVTPPPTASRTPALPAGVECAGDDCAGQDPEERGCGGEHARTVTDARVGSAFVEVRFSEVCGAAWARISEAAPGDSVEITAGERSESAETAAGSGAGSATAYTRMVPAAAPEDVRACATTAAGESGCTPPGSASPERDAAGAPEESGTGT</sequence>
<accession>A0ABQ7FKT2</accession>
<dbReference type="EMBL" id="WHPN01000233">
    <property type="protein sequence ID" value="KAF4409285.1"/>
    <property type="molecule type" value="Genomic_DNA"/>
</dbReference>
<proteinExistence type="predicted"/>
<dbReference type="RefSeq" id="WP_156205680.1">
    <property type="nucleotide sequence ID" value="NZ_WHPN01000233.1"/>
</dbReference>
<dbReference type="Proteomes" id="UP000621266">
    <property type="component" value="Unassembled WGS sequence"/>
</dbReference>
<gene>
    <name evidence="2" type="ORF">GCU69_09685</name>
</gene>
<dbReference type="Pfam" id="PF10901">
    <property type="entry name" value="DUF2690"/>
    <property type="match status" value="1"/>
</dbReference>
<comment type="caution">
    <text evidence="2">The sequence shown here is derived from an EMBL/GenBank/DDBJ whole genome shotgun (WGS) entry which is preliminary data.</text>
</comment>
<evidence type="ECO:0000313" key="3">
    <source>
        <dbReference type="Proteomes" id="UP000621266"/>
    </source>
</evidence>
<dbReference type="InterPro" id="IPR021224">
    <property type="entry name" value="DUF2690"/>
</dbReference>
<feature type="region of interest" description="Disordered" evidence="1">
    <location>
        <begin position="142"/>
        <end position="172"/>
    </location>
</feature>